<dbReference type="GO" id="GO:0005789">
    <property type="term" value="C:endoplasmic reticulum membrane"/>
    <property type="evidence" value="ECO:0007669"/>
    <property type="project" value="UniProtKB-SubCell"/>
</dbReference>
<gene>
    <name evidence="10" type="ORF">OSTQU699_LOCUS38</name>
    <name evidence="11" type="ORF">OSTQU699_LOCUS483</name>
</gene>
<evidence type="ECO:0000256" key="7">
    <source>
        <dbReference type="ARBA" id="ARBA00023136"/>
    </source>
</evidence>
<feature type="region of interest" description="Disordered" evidence="8">
    <location>
        <begin position="18"/>
        <end position="42"/>
    </location>
</feature>
<keyword evidence="4 9" id="KW-0812">Transmembrane</keyword>
<evidence type="ECO:0000313" key="12">
    <source>
        <dbReference type="Proteomes" id="UP000708148"/>
    </source>
</evidence>
<evidence type="ECO:0000256" key="6">
    <source>
        <dbReference type="ARBA" id="ARBA00022989"/>
    </source>
</evidence>
<dbReference type="Pfam" id="PF06417">
    <property type="entry name" value="EMC4"/>
    <property type="match status" value="1"/>
</dbReference>
<dbReference type="InterPro" id="IPR009445">
    <property type="entry name" value="TMEM85/Emc4"/>
</dbReference>
<dbReference type="EMBL" id="CAJHUC010000044">
    <property type="protein sequence ID" value="CAD7694675.1"/>
    <property type="molecule type" value="Genomic_DNA"/>
</dbReference>
<evidence type="ECO:0000256" key="3">
    <source>
        <dbReference type="ARBA" id="ARBA00020820"/>
    </source>
</evidence>
<dbReference type="PANTHER" id="PTHR19315">
    <property type="entry name" value="ER MEMBRANE PROTEIN COMPLEX SUBUNIT 4"/>
    <property type="match status" value="1"/>
</dbReference>
<proteinExistence type="inferred from homology"/>
<evidence type="ECO:0000256" key="9">
    <source>
        <dbReference type="SAM" id="Phobius"/>
    </source>
</evidence>
<keyword evidence="5" id="KW-0256">Endoplasmic reticulum</keyword>
<keyword evidence="12" id="KW-1185">Reference proteome</keyword>
<evidence type="ECO:0000256" key="2">
    <source>
        <dbReference type="ARBA" id="ARBA00007715"/>
    </source>
</evidence>
<evidence type="ECO:0000256" key="5">
    <source>
        <dbReference type="ARBA" id="ARBA00022824"/>
    </source>
</evidence>
<dbReference type="OrthoDB" id="369569at2759"/>
<feature type="compositionally biased region" description="Polar residues" evidence="8">
    <location>
        <begin position="29"/>
        <end position="38"/>
    </location>
</feature>
<accession>A0A8S1IP26</accession>
<evidence type="ECO:0000313" key="11">
    <source>
        <dbReference type="EMBL" id="CAD7695122.1"/>
    </source>
</evidence>
<dbReference type="AlphaFoldDB" id="A0A8S1IP26"/>
<comment type="caution">
    <text evidence="11">The sequence shown here is derived from an EMBL/GenBank/DDBJ whole genome shotgun (WGS) entry which is preliminary data.</text>
</comment>
<protein>
    <recommendedName>
        <fullName evidence="3">ER membrane protein complex subunit 4</fullName>
    </recommendedName>
</protein>
<name>A0A8S1IP26_9CHLO</name>
<keyword evidence="6 9" id="KW-1133">Transmembrane helix</keyword>
<organism evidence="11 12">
    <name type="scientific">Ostreobium quekettii</name>
    <dbReference type="NCBI Taxonomy" id="121088"/>
    <lineage>
        <taxon>Eukaryota</taxon>
        <taxon>Viridiplantae</taxon>
        <taxon>Chlorophyta</taxon>
        <taxon>core chlorophytes</taxon>
        <taxon>Ulvophyceae</taxon>
        <taxon>TCBD clade</taxon>
        <taxon>Bryopsidales</taxon>
        <taxon>Ostreobineae</taxon>
        <taxon>Ostreobiaceae</taxon>
        <taxon>Ostreobium</taxon>
    </lineage>
</organism>
<feature type="transmembrane region" description="Helical" evidence="9">
    <location>
        <begin position="65"/>
        <end position="96"/>
    </location>
</feature>
<comment type="subcellular location">
    <subcellularLocation>
        <location evidence="1">Endoplasmic reticulum membrane</location>
        <topology evidence="1">Multi-pass membrane protein</topology>
    </subcellularLocation>
</comment>
<sequence>MAPFRKWHVEFEEGGGRHVADPPGYSATARDSGSVTSTAEKRKANETAKRQAFLMAKARAPFKQVAFMCFMMYMSGTSIQIFSLMMTISGIAGPIQAMLKSGEVFPADPQGKLDTFSPRVVYCIIHAAQLGFALNRLNAMGLMPTHASDWVSALAVPRVQEFASGGVGLE</sequence>
<reference evidence="11" key="1">
    <citation type="submission" date="2020-12" db="EMBL/GenBank/DDBJ databases">
        <authorList>
            <person name="Iha C."/>
        </authorList>
    </citation>
    <scope>NUCLEOTIDE SEQUENCE</scope>
</reference>
<keyword evidence="7 9" id="KW-0472">Membrane</keyword>
<dbReference type="Proteomes" id="UP000708148">
    <property type="component" value="Unassembled WGS sequence"/>
</dbReference>
<evidence type="ECO:0000256" key="8">
    <source>
        <dbReference type="SAM" id="MobiDB-lite"/>
    </source>
</evidence>
<evidence type="ECO:0000256" key="1">
    <source>
        <dbReference type="ARBA" id="ARBA00004477"/>
    </source>
</evidence>
<evidence type="ECO:0000313" key="10">
    <source>
        <dbReference type="EMBL" id="CAD7694675.1"/>
    </source>
</evidence>
<dbReference type="EMBL" id="CAJHUC010000309">
    <property type="protein sequence ID" value="CAD7695122.1"/>
    <property type="molecule type" value="Genomic_DNA"/>
</dbReference>
<comment type="similarity">
    <text evidence="2">Belongs to the EMC4 family.</text>
</comment>
<evidence type="ECO:0000256" key="4">
    <source>
        <dbReference type="ARBA" id="ARBA00022692"/>
    </source>
</evidence>